<dbReference type="GeneID" id="300198481"/>
<proteinExistence type="predicted"/>
<sequence>MGSSPTVGKSWITGASNGEAIAGSCALPKPRGSWFQANQPLLKSIYYGFACSRSFASKIGGAILSDRVEDVSPLSDEKWDDSGRAGYGTPIHMRSAHKAYCGGTKRN</sequence>
<accession>A0AAE7VTP8</accession>
<gene>
    <name evidence="1" type="ORF">bas28_0081</name>
</gene>
<organism evidence="1 2">
    <name type="scientific">Escherichia phage IrmaTschudi</name>
    <dbReference type="NCBI Taxonomy" id="2851992"/>
    <lineage>
        <taxon>Viruses</taxon>
        <taxon>Duplodnaviria</taxon>
        <taxon>Heunggongvirae</taxon>
        <taxon>Uroviricota</taxon>
        <taxon>Caudoviricetes</taxon>
        <taxon>Demerecviridae</taxon>
        <taxon>Markadamsvirinae</taxon>
        <taxon>Epseptimavirus</taxon>
        <taxon>Epseptimavirus irmatschudi</taxon>
    </lineage>
</organism>
<keyword evidence="2" id="KW-1185">Reference proteome</keyword>
<name>A0AAE7VTP8_9CAUD</name>
<dbReference type="EMBL" id="MZ501076">
    <property type="protein sequence ID" value="QXV80434.1"/>
    <property type="molecule type" value="Genomic_DNA"/>
</dbReference>
<dbReference type="Proteomes" id="UP000828621">
    <property type="component" value="Segment"/>
</dbReference>
<dbReference type="RefSeq" id="YP_011992417.1">
    <property type="nucleotide sequence ID" value="NC_105115.1"/>
</dbReference>
<evidence type="ECO:0000313" key="2">
    <source>
        <dbReference type="Proteomes" id="UP000828621"/>
    </source>
</evidence>
<evidence type="ECO:0000313" key="1">
    <source>
        <dbReference type="EMBL" id="QXV80434.1"/>
    </source>
</evidence>
<reference evidence="2" key="1">
    <citation type="journal article" date="2021" name="PLoS Biol.">
        <title>Systematic exploration of Escherichia coli phage-host interactions with the BASEL phage collection.</title>
        <authorList>
            <person name="Maffei E."/>
            <person name="Shaidullina A."/>
            <person name="Burkolter M."/>
            <person name="Heyer Y."/>
            <person name="Estermann F."/>
            <person name="Druelle V."/>
            <person name="Sauer P."/>
            <person name="Willi L."/>
            <person name="Michaelis S."/>
            <person name="Hilbi H."/>
            <person name="Thaler D.S."/>
            <person name="Harms A."/>
        </authorList>
    </citation>
    <scope>NUCLEOTIDE SEQUENCE [LARGE SCALE GENOMIC DNA]</scope>
    <source>
        <strain evidence="2">Bas28</strain>
    </source>
</reference>
<protein>
    <submittedName>
        <fullName evidence="1">Uncharacterized protein</fullName>
    </submittedName>
</protein>